<name>A0ABV9XYG7_9PSEU</name>
<keyword evidence="3" id="KW-1185">Reference proteome</keyword>
<evidence type="ECO:0000256" key="1">
    <source>
        <dbReference type="SAM" id="MobiDB-lite"/>
    </source>
</evidence>
<gene>
    <name evidence="2" type="ORF">ACFPFM_16450</name>
</gene>
<evidence type="ECO:0000313" key="2">
    <source>
        <dbReference type="EMBL" id="MFC5055350.1"/>
    </source>
</evidence>
<proteinExistence type="predicted"/>
<reference evidence="3" key="1">
    <citation type="journal article" date="2019" name="Int. J. Syst. Evol. Microbiol.">
        <title>The Global Catalogue of Microorganisms (GCM) 10K type strain sequencing project: providing services to taxonomists for standard genome sequencing and annotation.</title>
        <authorList>
            <consortium name="The Broad Institute Genomics Platform"/>
            <consortium name="The Broad Institute Genome Sequencing Center for Infectious Disease"/>
            <person name="Wu L."/>
            <person name="Ma J."/>
        </authorList>
    </citation>
    <scope>NUCLEOTIDE SEQUENCE [LARGE SCALE GENOMIC DNA]</scope>
    <source>
        <strain evidence="3">KCTC 12848</strain>
    </source>
</reference>
<dbReference type="Proteomes" id="UP001595833">
    <property type="component" value="Unassembled WGS sequence"/>
</dbReference>
<feature type="region of interest" description="Disordered" evidence="1">
    <location>
        <begin position="86"/>
        <end position="110"/>
    </location>
</feature>
<dbReference type="EMBL" id="JBHSJB010000012">
    <property type="protein sequence ID" value="MFC5055350.1"/>
    <property type="molecule type" value="Genomic_DNA"/>
</dbReference>
<sequence length="414" mass="44152">MTAPGPLSVPTPPDLPLARTVEMPEHVGYPSGALSLRFAELTVEAEEPPSAVPVSDGDRTIVALPPLVVRARYAIDARPDPVATVDAGGDLSVLPDQATAPRSADEPDAHPEWLENARNQHMELAQTSNGRSLLSTYDQHKDVYAELFDQSQSTFTDDIWTANGGTAQMAADTHEAVGTGEGVINDSAKTYPDPYSGDLNSYNVNAFVRQNAVAVYTLALDPEDNPTQGKYYDAVQAVYGFAIAVNDTRNDKTSTTPMTRDDVYQAVADHSGEVSAEAVRSRMAALLNPFSDDVWEGWDDDERDLIREFHRRARAGREALRAAAVPTALFEGAGSGRVAGASAVTDASGAVRVELPHFEVVLDDTAWTGAAAGVARDRLNAAGFLADLVRDAVAERLRAAVAEGDPTLLADPGR</sequence>
<evidence type="ECO:0000313" key="3">
    <source>
        <dbReference type="Proteomes" id="UP001595833"/>
    </source>
</evidence>
<comment type="caution">
    <text evidence="2">The sequence shown here is derived from an EMBL/GenBank/DDBJ whole genome shotgun (WGS) entry which is preliminary data.</text>
</comment>
<organism evidence="2 3">
    <name type="scientific">Saccharothrix xinjiangensis</name>
    <dbReference type="NCBI Taxonomy" id="204798"/>
    <lineage>
        <taxon>Bacteria</taxon>
        <taxon>Bacillati</taxon>
        <taxon>Actinomycetota</taxon>
        <taxon>Actinomycetes</taxon>
        <taxon>Pseudonocardiales</taxon>
        <taxon>Pseudonocardiaceae</taxon>
        <taxon>Saccharothrix</taxon>
    </lineage>
</organism>
<protein>
    <submittedName>
        <fullName evidence="2">Uncharacterized protein</fullName>
    </submittedName>
</protein>
<accession>A0ABV9XYG7</accession>
<dbReference type="RefSeq" id="WP_344040405.1">
    <property type="nucleotide sequence ID" value="NZ_BAAAKE010000022.1"/>
</dbReference>